<accession>A0A6J4P8F9</accession>
<reference evidence="2" key="1">
    <citation type="submission" date="2020-02" db="EMBL/GenBank/DDBJ databases">
        <authorList>
            <person name="Meier V. D."/>
        </authorList>
    </citation>
    <scope>NUCLEOTIDE SEQUENCE</scope>
    <source>
        <strain evidence="2">AVDCRST_MAG66</strain>
    </source>
</reference>
<feature type="non-terminal residue" evidence="2">
    <location>
        <position position="1"/>
    </location>
</feature>
<sequence length="36" mass="3677">VSAPGCGWTGCWPARMGDRSPARPCPPARPGAPWAG</sequence>
<proteinExistence type="predicted"/>
<evidence type="ECO:0000256" key="1">
    <source>
        <dbReference type="SAM" id="MobiDB-lite"/>
    </source>
</evidence>
<evidence type="ECO:0000313" key="2">
    <source>
        <dbReference type="EMBL" id="CAA9407403.1"/>
    </source>
</evidence>
<feature type="region of interest" description="Disordered" evidence="1">
    <location>
        <begin position="15"/>
        <end position="36"/>
    </location>
</feature>
<dbReference type="AlphaFoldDB" id="A0A6J4P8F9"/>
<feature type="non-terminal residue" evidence="2">
    <location>
        <position position="36"/>
    </location>
</feature>
<dbReference type="EMBL" id="CADCUS010000267">
    <property type="protein sequence ID" value="CAA9407403.1"/>
    <property type="molecule type" value="Genomic_DNA"/>
</dbReference>
<protein>
    <submittedName>
        <fullName evidence="2">Uncharacterized protein</fullName>
    </submittedName>
</protein>
<gene>
    <name evidence="2" type="ORF">AVDCRST_MAG66-1849</name>
</gene>
<name>A0A6J4P8F9_9PSEU</name>
<organism evidence="2">
    <name type="scientific">uncultured Pseudonocardia sp</name>
    <dbReference type="NCBI Taxonomy" id="211455"/>
    <lineage>
        <taxon>Bacteria</taxon>
        <taxon>Bacillati</taxon>
        <taxon>Actinomycetota</taxon>
        <taxon>Actinomycetes</taxon>
        <taxon>Pseudonocardiales</taxon>
        <taxon>Pseudonocardiaceae</taxon>
        <taxon>Pseudonocardia</taxon>
        <taxon>environmental samples</taxon>
    </lineage>
</organism>